<dbReference type="GeneID" id="91487955"/>
<accession>D7B8B5</accession>
<gene>
    <name evidence="2" type="ordered locus">Ndas_5042</name>
</gene>
<evidence type="ECO:0000313" key="3">
    <source>
        <dbReference type="Proteomes" id="UP000002219"/>
    </source>
</evidence>
<dbReference type="AlphaFoldDB" id="D7B8B5"/>
<keyword evidence="3" id="KW-1185">Reference proteome</keyword>
<dbReference type="STRING" id="446468.Ndas_5042"/>
<evidence type="ECO:0000313" key="2">
    <source>
        <dbReference type="EMBL" id="ADH70423.1"/>
    </source>
</evidence>
<dbReference type="EMBL" id="CP002041">
    <property type="protein sequence ID" value="ADH70423.1"/>
    <property type="molecule type" value="Genomic_DNA"/>
</dbReference>
<evidence type="ECO:0000256" key="1">
    <source>
        <dbReference type="SAM" id="MobiDB-lite"/>
    </source>
</evidence>
<reference evidence="2 3" key="1">
    <citation type="journal article" date="2010" name="Stand. Genomic Sci.">
        <title>Complete genome sequence of Nocardiopsis dassonvillei type strain (IMRU 509).</title>
        <authorList>
            <person name="Sun H."/>
            <person name="Lapidus A."/>
            <person name="Nolan M."/>
            <person name="Lucas S."/>
            <person name="Del Rio T.G."/>
            <person name="Tice H."/>
            <person name="Cheng J.F."/>
            <person name="Tapia R."/>
            <person name="Han C."/>
            <person name="Goodwin L."/>
            <person name="Pitluck S."/>
            <person name="Pagani I."/>
            <person name="Ivanova N."/>
            <person name="Mavromatis K."/>
            <person name="Mikhailova N."/>
            <person name="Pati A."/>
            <person name="Chen A."/>
            <person name="Palaniappan K."/>
            <person name="Land M."/>
            <person name="Hauser L."/>
            <person name="Chang Y.J."/>
            <person name="Jeffries C.D."/>
            <person name="Djao O.D."/>
            <person name="Rohde M."/>
            <person name="Sikorski J."/>
            <person name="Goker M."/>
            <person name="Woyke T."/>
            <person name="Bristow J."/>
            <person name="Eisen J.A."/>
            <person name="Markowitz V."/>
            <person name="Hugenholtz P."/>
            <person name="Kyrpides N.C."/>
            <person name="Klenk H.P."/>
        </authorList>
    </citation>
    <scope>NUCLEOTIDE SEQUENCE [LARGE SCALE GENOMIC DNA]</scope>
    <source>
        <strain evidence="3">ATCC 23218 / DSM 43111 / CIP 107115 / JCM 7437 / KCTC 9190 / NBRC 14626 / NCTC 10488 / NRRL B-5397 / IMRU 509</strain>
        <plasmid evidence="3">Chromosome 2</plasmid>
    </source>
</reference>
<name>D7B8B5_NOCDD</name>
<proteinExistence type="predicted"/>
<organism evidence="2 3">
    <name type="scientific">Nocardiopsis dassonvillei (strain ATCC 23218 / DSM 43111 / CIP 107115 / JCM 7437 / KCTC 9190 / NBRC 14626 / NCTC 10488 / NRRL B-5397 / IMRU 509)</name>
    <name type="common">Actinomadura dassonvillei</name>
    <dbReference type="NCBI Taxonomy" id="446468"/>
    <lineage>
        <taxon>Bacteria</taxon>
        <taxon>Bacillati</taxon>
        <taxon>Actinomycetota</taxon>
        <taxon>Actinomycetes</taxon>
        <taxon>Streptosporangiales</taxon>
        <taxon>Nocardiopsidaceae</taxon>
        <taxon>Nocardiopsis</taxon>
    </lineage>
</organism>
<sequence length="127" mass="14051">MGWNRADDLDRYETARMLDRRCGRLWTVMWSPSMRVYTAFYLGPEAVPWQAAPSPAGLVERLREVEREVAGAAGGYWSCPVAGCVWSSIRPMRHPCPLPADGSRTVGVPRPRPPSALVRGHGHGTAH</sequence>
<dbReference type="Proteomes" id="UP000002219">
    <property type="component" value="Chromosome 2"/>
</dbReference>
<geneLocation type="plasmid" evidence="3">
    <name>pNDAS01</name>
</geneLocation>
<feature type="region of interest" description="Disordered" evidence="1">
    <location>
        <begin position="99"/>
        <end position="127"/>
    </location>
</feature>
<dbReference type="KEGG" id="nda:Ndas_5042"/>
<dbReference type="RefSeq" id="WP_013156030.1">
    <property type="nucleotide sequence ID" value="NC_014211.1"/>
</dbReference>
<protein>
    <submittedName>
        <fullName evidence="2">Uncharacterized protein</fullName>
    </submittedName>
</protein>
<dbReference type="HOGENOM" id="CLU_1968248_0_0_11"/>